<evidence type="ECO:0000313" key="2">
    <source>
        <dbReference type="EMBL" id="MEQ2182335.1"/>
    </source>
</evidence>
<organism evidence="2 3">
    <name type="scientific">Goodea atripinnis</name>
    <dbReference type="NCBI Taxonomy" id="208336"/>
    <lineage>
        <taxon>Eukaryota</taxon>
        <taxon>Metazoa</taxon>
        <taxon>Chordata</taxon>
        <taxon>Craniata</taxon>
        <taxon>Vertebrata</taxon>
        <taxon>Euteleostomi</taxon>
        <taxon>Actinopterygii</taxon>
        <taxon>Neopterygii</taxon>
        <taxon>Teleostei</taxon>
        <taxon>Neoteleostei</taxon>
        <taxon>Acanthomorphata</taxon>
        <taxon>Ovalentaria</taxon>
        <taxon>Atherinomorphae</taxon>
        <taxon>Cyprinodontiformes</taxon>
        <taxon>Goodeidae</taxon>
        <taxon>Goodea</taxon>
    </lineage>
</organism>
<keyword evidence="3" id="KW-1185">Reference proteome</keyword>
<evidence type="ECO:0008006" key="4">
    <source>
        <dbReference type="Google" id="ProtNLM"/>
    </source>
</evidence>
<evidence type="ECO:0000313" key="3">
    <source>
        <dbReference type="Proteomes" id="UP001476798"/>
    </source>
</evidence>
<reference evidence="2 3" key="1">
    <citation type="submission" date="2021-06" db="EMBL/GenBank/DDBJ databases">
        <authorList>
            <person name="Palmer J.M."/>
        </authorList>
    </citation>
    <scope>NUCLEOTIDE SEQUENCE [LARGE SCALE GENOMIC DNA]</scope>
    <source>
        <strain evidence="2 3">GA_2019</strain>
        <tissue evidence="2">Muscle</tissue>
    </source>
</reference>
<keyword evidence="1" id="KW-1133">Transmembrane helix</keyword>
<dbReference type="Proteomes" id="UP001476798">
    <property type="component" value="Unassembled WGS sequence"/>
</dbReference>
<dbReference type="EMBL" id="JAHRIO010072029">
    <property type="protein sequence ID" value="MEQ2182335.1"/>
    <property type="molecule type" value="Genomic_DNA"/>
</dbReference>
<accession>A0ABV0PFW4</accession>
<protein>
    <recommendedName>
        <fullName evidence="4">Secreted protein</fullName>
    </recommendedName>
</protein>
<keyword evidence="1" id="KW-0472">Membrane</keyword>
<feature type="transmembrane region" description="Helical" evidence="1">
    <location>
        <begin position="48"/>
        <end position="67"/>
    </location>
</feature>
<evidence type="ECO:0000256" key="1">
    <source>
        <dbReference type="SAM" id="Phobius"/>
    </source>
</evidence>
<comment type="caution">
    <text evidence="2">The sequence shown here is derived from an EMBL/GenBank/DDBJ whole genome shotgun (WGS) entry which is preliminary data.</text>
</comment>
<sequence length="118" mass="13893">MSCKLFIHVLIILSATEPLQEAFILAILKLSLKPLDCEQLFIKHRRHLCVYVLLSAVLLSISSMSHLQLSQQEVLFFKHSLSHLIRFEHEVNRRGEDVSFVIWKKKLERDYSIFLVQF</sequence>
<gene>
    <name evidence="2" type="ORF">GOODEAATRI_021296</name>
</gene>
<name>A0ABV0PFW4_9TELE</name>
<proteinExistence type="predicted"/>
<keyword evidence="1" id="KW-0812">Transmembrane</keyword>
<feature type="transmembrane region" description="Helical" evidence="1">
    <location>
        <begin position="6"/>
        <end position="28"/>
    </location>
</feature>